<dbReference type="InterPro" id="IPR029063">
    <property type="entry name" value="SAM-dependent_MTases_sf"/>
</dbReference>
<accession>A0ABR3A8Y0</accession>
<proteinExistence type="predicted"/>
<reference evidence="2 3" key="1">
    <citation type="submission" date="2024-05" db="EMBL/GenBank/DDBJ databases">
        <title>A draft genome resource for the thread blight pathogen Marasmius tenuissimus strain MS-2.</title>
        <authorList>
            <person name="Yulfo-Soto G.E."/>
            <person name="Baruah I.K."/>
            <person name="Amoako-Attah I."/>
            <person name="Bukari Y."/>
            <person name="Meinhardt L.W."/>
            <person name="Bailey B.A."/>
            <person name="Cohen S.P."/>
        </authorList>
    </citation>
    <scope>NUCLEOTIDE SEQUENCE [LARGE SCALE GENOMIC DNA]</scope>
    <source>
        <strain evidence="2 3">MS-2</strain>
    </source>
</reference>
<organism evidence="2 3">
    <name type="scientific">Marasmius tenuissimus</name>
    <dbReference type="NCBI Taxonomy" id="585030"/>
    <lineage>
        <taxon>Eukaryota</taxon>
        <taxon>Fungi</taxon>
        <taxon>Dikarya</taxon>
        <taxon>Basidiomycota</taxon>
        <taxon>Agaricomycotina</taxon>
        <taxon>Agaricomycetes</taxon>
        <taxon>Agaricomycetidae</taxon>
        <taxon>Agaricales</taxon>
        <taxon>Marasmiineae</taxon>
        <taxon>Marasmiaceae</taxon>
        <taxon>Marasmius</taxon>
    </lineage>
</organism>
<dbReference type="Pfam" id="PF13847">
    <property type="entry name" value="Methyltransf_31"/>
    <property type="match status" value="1"/>
</dbReference>
<protein>
    <recommendedName>
        <fullName evidence="1">Methyltransferase domain-containing protein</fullName>
    </recommendedName>
</protein>
<keyword evidence="3" id="KW-1185">Reference proteome</keyword>
<feature type="domain" description="Methyltransferase" evidence="1">
    <location>
        <begin position="51"/>
        <end position="202"/>
    </location>
</feature>
<evidence type="ECO:0000313" key="2">
    <source>
        <dbReference type="EMBL" id="KAL0070431.1"/>
    </source>
</evidence>
<dbReference type="PANTHER" id="PTHR43861">
    <property type="entry name" value="TRANS-ACONITATE 2-METHYLTRANSFERASE-RELATED"/>
    <property type="match status" value="1"/>
</dbReference>
<dbReference type="SUPFAM" id="SSF53335">
    <property type="entry name" value="S-adenosyl-L-methionine-dependent methyltransferases"/>
    <property type="match status" value="1"/>
</dbReference>
<dbReference type="Gene3D" id="3.40.50.150">
    <property type="entry name" value="Vaccinia Virus protein VP39"/>
    <property type="match status" value="1"/>
</dbReference>
<dbReference type="EMBL" id="JBBXMP010000006">
    <property type="protein sequence ID" value="KAL0070431.1"/>
    <property type="molecule type" value="Genomic_DNA"/>
</dbReference>
<sequence>MDTNASHNALVDSNKAHFDARTANNYDEHPLHVEMAKRIGTSLIQAYSWDEEKTAVLDYACGTVHLDVQIAGLISRQILPYVKSVLGVDISQAMVDKYNERADNQGITPEEMRAICINLEEEPSQMGDLKFDVVLCSMSYHHFADPMRMTGVLASLVKPGGCLFIADIESTKDREKIIPETAHHIVAHEYGFSEAEVKSYIESAGLSLSNFTSVTKARKNGKEVNVFLAQGINHGA</sequence>
<evidence type="ECO:0000259" key="1">
    <source>
        <dbReference type="Pfam" id="PF13847"/>
    </source>
</evidence>
<evidence type="ECO:0000313" key="3">
    <source>
        <dbReference type="Proteomes" id="UP001437256"/>
    </source>
</evidence>
<dbReference type="InterPro" id="IPR025714">
    <property type="entry name" value="Methyltranfer_dom"/>
</dbReference>
<dbReference type="Proteomes" id="UP001437256">
    <property type="component" value="Unassembled WGS sequence"/>
</dbReference>
<gene>
    <name evidence="2" type="ORF">AAF712_002262</name>
</gene>
<dbReference type="CDD" id="cd02440">
    <property type="entry name" value="AdoMet_MTases"/>
    <property type="match status" value="1"/>
</dbReference>
<comment type="caution">
    <text evidence="2">The sequence shown here is derived from an EMBL/GenBank/DDBJ whole genome shotgun (WGS) entry which is preliminary data.</text>
</comment>
<name>A0ABR3A8Y0_9AGAR</name>